<dbReference type="PANTHER" id="PTHR46558">
    <property type="entry name" value="TRACRIPTIONAL REGULATORY PROTEIN-RELATED-RELATED"/>
    <property type="match status" value="1"/>
</dbReference>
<dbReference type="OrthoDB" id="5829692at2"/>
<keyword evidence="1" id="KW-0238">DNA-binding</keyword>
<comment type="caution">
    <text evidence="3">The sequence shown here is derived from an EMBL/GenBank/DDBJ whole genome shotgun (WGS) entry which is preliminary data.</text>
</comment>
<organism evidence="3 4">
    <name type="scientific">Photobacterium profundum 3TCK</name>
    <dbReference type="NCBI Taxonomy" id="314280"/>
    <lineage>
        <taxon>Bacteria</taxon>
        <taxon>Pseudomonadati</taxon>
        <taxon>Pseudomonadota</taxon>
        <taxon>Gammaproteobacteria</taxon>
        <taxon>Vibrionales</taxon>
        <taxon>Vibrionaceae</taxon>
        <taxon>Photobacterium</taxon>
    </lineage>
</organism>
<dbReference type="InterPro" id="IPR010982">
    <property type="entry name" value="Lambda_DNA-bd_dom_sf"/>
</dbReference>
<evidence type="ECO:0000256" key="1">
    <source>
        <dbReference type="ARBA" id="ARBA00023125"/>
    </source>
</evidence>
<evidence type="ECO:0000313" key="3">
    <source>
        <dbReference type="EMBL" id="EAS43647.1"/>
    </source>
</evidence>
<dbReference type="SUPFAM" id="SSF47413">
    <property type="entry name" value="lambda repressor-like DNA-binding domains"/>
    <property type="match status" value="1"/>
</dbReference>
<evidence type="ECO:0000259" key="2">
    <source>
        <dbReference type="PROSITE" id="PS50943"/>
    </source>
</evidence>
<reference evidence="3 4" key="1">
    <citation type="submission" date="2006-03" db="EMBL/GenBank/DDBJ databases">
        <authorList>
            <person name="Bartlett D.H."/>
            <person name="Valle G."/>
            <person name="Lauro F.M."/>
            <person name="Vezzi A."/>
            <person name="Simonato F."/>
            <person name="Eloe E."/>
            <person name="Vitulo N."/>
            <person name="Stratton T.K."/>
            <person name="D'angelo M."/>
            <person name="Ferriera S."/>
            <person name="Johnson J."/>
            <person name="Kravitz S."/>
            <person name="Beeson K."/>
            <person name="Sutton G."/>
            <person name="Rogers Y."/>
            <person name="Friedman R."/>
            <person name="Frazier M."/>
            <person name="Venter J.C."/>
        </authorList>
    </citation>
    <scope>NUCLEOTIDE SEQUENCE [LARGE SCALE GENOMIC DNA]</scope>
    <source>
        <strain evidence="3 4">3TCK</strain>
    </source>
</reference>
<dbReference type="AlphaFoldDB" id="Q1Z5B9"/>
<proteinExistence type="predicted"/>
<name>Q1Z5B9_9GAMM</name>
<dbReference type="SMART" id="SM00530">
    <property type="entry name" value="HTH_XRE"/>
    <property type="match status" value="1"/>
</dbReference>
<dbReference type="Proteomes" id="UP000003789">
    <property type="component" value="Unassembled WGS sequence"/>
</dbReference>
<dbReference type="GO" id="GO:0003677">
    <property type="term" value="F:DNA binding"/>
    <property type="evidence" value="ECO:0007669"/>
    <property type="project" value="UniProtKB-KW"/>
</dbReference>
<dbReference type="PROSITE" id="PS50943">
    <property type="entry name" value="HTH_CROC1"/>
    <property type="match status" value="1"/>
</dbReference>
<sequence>MHQYNKDAITYRIKECRERNNLTQEYIARKIKVSRKTYIDIEAGKTALKVSTLFDISDCLGCKISYLLGTDECEPSVGEVLNSLLKINGYKIVKDNSNYINPT</sequence>
<dbReference type="PANTHER" id="PTHR46558:SF4">
    <property type="entry name" value="DNA-BIDING PHAGE PROTEIN"/>
    <property type="match status" value="1"/>
</dbReference>
<dbReference type="CDD" id="cd00093">
    <property type="entry name" value="HTH_XRE"/>
    <property type="match status" value="1"/>
</dbReference>
<protein>
    <submittedName>
        <fullName evidence="3">Hypothetical transcriptional regulator</fullName>
    </submittedName>
</protein>
<dbReference type="Pfam" id="PF01381">
    <property type="entry name" value="HTH_3"/>
    <property type="match status" value="1"/>
</dbReference>
<dbReference type="EMBL" id="AAPH01000009">
    <property type="protein sequence ID" value="EAS43647.1"/>
    <property type="molecule type" value="Genomic_DNA"/>
</dbReference>
<dbReference type="InterPro" id="IPR001387">
    <property type="entry name" value="Cro/C1-type_HTH"/>
</dbReference>
<accession>Q1Z5B9</accession>
<dbReference type="HOGENOM" id="CLU_2261135_0_0_6"/>
<evidence type="ECO:0000313" key="4">
    <source>
        <dbReference type="Proteomes" id="UP000003789"/>
    </source>
</evidence>
<gene>
    <name evidence="3" type="ORF">P3TCK_17747</name>
</gene>
<dbReference type="Gene3D" id="1.10.260.40">
    <property type="entry name" value="lambda repressor-like DNA-binding domains"/>
    <property type="match status" value="1"/>
</dbReference>
<dbReference type="RefSeq" id="WP_006231459.1">
    <property type="nucleotide sequence ID" value="NZ_CH724135.1"/>
</dbReference>
<feature type="domain" description="HTH cro/C1-type" evidence="2">
    <location>
        <begin position="13"/>
        <end position="67"/>
    </location>
</feature>